<dbReference type="Pfam" id="PF02463">
    <property type="entry name" value="SMC_N"/>
    <property type="match status" value="1"/>
</dbReference>
<dbReference type="GO" id="GO:0009432">
    <property type="term" value="P:SOS response"/>
    <property type="evidence" value="ECO:0007669"/>
    <property type="project" value="UniProtKB-UniRule"/>
</dbReference>
<protein>
    <recommendedName>
        <fullName evidence="3 9">DNA replication and repair protein RecF</fullName>
    </recommendedName>
</protein>
<accession>A0A9E2KPE0</accession>
<dbReference type="GO" id="GO:0006260">
    <property type="term" value="P:DNA replication"/>
    <property type="evidence" value="ECO:0007669"/>
    <property type="project" value="UniProtKB-UniRule"/>
</dbReference>
<comment type="function">
    <text evidence="9">The RecF protein is involved in DNA metabolism; it is required for DNA replication and normal SOS inducibility. RecF binds preferentially to single-stranded, linear DNA. It also seems to bind ATP.</text>
</comment>
<dbReference type="SUPFAM" id="SSF52540">
    <property type="entry name" value="P-loop containing nucleoside triphosphate hydrolases"/>
    <property type="match status" value="1"/>
</dbReference>
<dbReference type="PROSITE" id="PS00617">
    <property type="entry name" value="RECF_1"/>
    <property type="match status" value="1"/>
</dbReference>
<dbReference type="InterPro" id="IPR018078">
    <property type="entry name" value="DNA-binding_RecF_CS"/>
</dbReference>
<dbReference type="HAMAP" id="MF_00365">
    <property type="entry name" value="RecF"/>
    <property type="match status" value="1"/>
</dbReference>
<sequence length="361" mass="41051">MFLTRLCIRHFRNLTSLDFTPGSSFNLISGPNGSGKTSFLEALSYLALARSFRGANVNYLIEHQQPSFEIFAKVKEQEDDLVTHAIGLSRSRKTQDLKIRIDGRPINKLSDLVAHICVQVIHPQGSELITGGPELRRRFIDWGVYYAMPQFKDLFSQYNKTLRQRNSLLKSNAPDTQFTVWDEILTELSCQIDDLREQYLQALNEILSTVVNKFLSDFKLSFQLHKGAENGLAMRSALRSNLEKERVLGYTLTGCHRADLKIKTDSLAAGATLSRGQLKLLVCAMRMSQSLLLHKQTGRSCIFLIDDLNSELDKRSQDLLLDYLEQCHNQVFITNITPDPLFREMSKQKFLALEDGQARSS</sequence>
<evidence type="ECO:0000256" key="3">
    <source>
        <dbReference type="ARBA" id="ARBA00020170"/>
    </source>
</evidence>
<dbReference type="InterPro" id="IPR042174">
    <property type="entry name" value="RecF_2"/>
</dbReference>
<keyword evidence="8 9" id="KW-0238">DNA-binding</keyword>
<dbReference type="NCBIfam" id="TIGR00611">
    <property type="entry name" value="recf"/>
    <property type="match status" value="1"/>
</dbReference>
<reference evidence="11" key="2">
    <citation type="submission" date="2021-04" db="EMBL/GenBank/DDBJ databases">
        <authorList>
            <person name="Gilroy R."/>
        </authorList>
    </citation>
    <scope>NUCLEOTIDE SEQUENCE</scope>
    <source>
        <strain evidence="11">687</strain>
    </source>
</reference>
<comment type="similarity">
    <text evidence="2 9">Belongs to the RecF family.</text>
</comment>
<dbReference type="Gene3D" id="1.20.1050.90">
    <property type="entry name" value="RecF/RecN/SMC, N-terminal domain"/>
    <property type="match status" value="1"/>
</dbReference>
<evidence type="ECO:0000256" key="9">
    <source>
        <dbReference type="HAMAP-Rule" id="MF_00365"/>
    </source>
</evidence>
<dbReference type="InterPro" id="IPR027417">
    <property type="entry name" value="P-loop_NTPase"/>
</dbReference>
<evidence type="ECO:0000256" key="4">
    <source>
        <dbReference type="ARBA" id="ARBA00022490"/>
    </source>
</evidence>
<evidence type="ECO:0000313" key="11">
    <source>
        <dbReference type="EMBL" id="MBU3827077.1"/>
    </source>
</evidence>
<reference evidence="11" key="1">
    <citation type="journal article" date="2021" name="PeerJ">
        <title>Extensive microbial diversity within the chicken gut microbiome revealed by metagenomics and culture.</title>
        <authorList>
            <person name="Gilroy R."/>
            <person name="Ravi A."/>
            <person name="Getino M."/>
            <person name="Pursley I."/>
            <person name="Horton D.L."/>
            <person name="Alikhan N.F."/>
            <person name="Baker D."/>
            <person name="Gharbi K."/>
            <person name="Hall N."/>
            <person name="Watson M."/>
            <person name="Adriaenssens E.M."/>
            <person name="Foster-Nyarko E."/>
            <person name="Jarju S."/>
            <person name="Secka A."/>
            <person name="Antonio M."/>
            <person name="Oren A."/>
            <person name="Chaudhuri R.R."/>
            <person name="La Ragione R."/>
            <person name="Hildebrand F."/>
            <person name="Pallen M.J."/>
        </authorList>
    </citation>
    <scope>NUCLEOTIDE SEQUENCE</scope>
    <source>
        <strain evidence="11">687</strain>
    </source>
</reference>
<dbReference type="InterPro" id="IPR003395">
    <property type="entry name" value="RecF/RecN/SMC_N"/>
</dbReference>
<evidence type="ECO:0000256" key="7">
    <source>
        <dbReference type="ARBA" id="ARBA00022840"/>
    </source>
</evidence>
<dbReference type="EMBL" id="JAHLFG010000066">
    <property type="protein sequence ID" value="MBU3827077.1"/>
    <property type="molecule type" value="Genomic_DNA"/>
</dbReference>
<keyword evidence="5 9" id="KW-0235">DNA replication</keyword>
<evidence type="ECO:0000256" key="5">
    <source>
        <dbReference type="ARBA" id="ARBA00022705"/>
    </source>
</evidence>
<dbReference type="GO" id="GO:0005524">
    <property type="term" value="F:ATP binding"/>
    <property type="evidence" value="ECO:0007669"/>
    <property type="project" value="UniProtKB-UniRule"/>
</dbReference>
<dbReference type="GO" id="GO:0005737">
    <property type="term" value="C:cytoplasm"/>
    <property type="evidence" value="ECO:0007669"/>
    <property type="project" value="UniProtKB-SubCell"/>
</dbReference>
<organism evidence="11 12">
    <name type="scientific">Candidatus Anaerobiospirillum merdipullorum</name>
    <dbReference type="NCBI Taxonomy" id="2838450"/>
    <lineage>
        <taxon>Bacteria</taxon>
        <taxon>Pseudomonadati</taxon>
        <taxon>Pseudomonadota</taxon>
        <taxon>Gammaproteobacteria</taxon>
        <taxon>Aeromonadales</taxon>
        <taxon>Succinivibrionaceae</taxon>
        <taxon>Anaerobiospirillum</taxon>
    </lineage>
</organism>
<dbReference type="InterPro" id="IPR001238">
    <property type="entry name" value="DNA-binding_RecF"/>
</dbReference>
<evidence type="ECO:0000256" key="2">
    <source>
        <dbReference type="ARBA" id="ARBA00008016"/>
    </source>
</evidence>
<keyword evidence="9" id="KW-0234">DNA repair</keyword>
<dbReference type="PANTHER" id="PTHR32182">
    <property type="entry name" value="DNA REPLICATION AND REPAIR PROTEIN RECF"/>
    <property type="match status" value="1"/>
</dbReference>
<dbReference type="Gene3D" id="3.40.50.300">
    <property type="entry name" value="P-loop containing nucleotide triphosphate hydrolases"/>
    <property type="match status" value="1"/>
</dbReference>
<comment type="subcellular location">
    <subcellularLocation>
        <location evidence="1 9">Cytoplasm</location>
    </subcellularLocation>
</comment>
<dbReference type="GO" id="GO:0006302">
    <property type="term" value="P:double-strand break repair"/>
    <property type="evidence" value="ECO:0007669"/>
    <property type="project" value="TreeGrafter"/>
</dbReference>
<dbReference type="Proteomes" id="UP000824150">
    <property type="component" value="Unassembled WGS sequence"/>
</dbReference>
<proteinExistence type="inferred from homology"/>
<comment type="caution">
    <text evidence="11">The sequence shown here is derived from an EMBL/GenBank/DDBJ whole genome shotgun (WGS) entry which is preliminary data.</text>
</comment>
<evidence type="ECO:0000313" key="12">
    <source>
        <dbReference type="Proteomes" id="UP000824150"/>
    </source>
</evidence>
<dbReference type="AlphaFoldDB" id="A0A9E2KPE0"/>
<evidence type="ECO:0000256" key="8">
    <source>
        <dbReference type="ARBA" id="ARBA00023125"/>
    </source>
</evidence>
<name>A0A9E2KPE0_9GAMM</name>
<dbReference type="GO" id="GO:0003697">
    <property type="term" value="F:single-stranded DNA binding"/>
    <property type="evidence" value="ECO:0007669"/>
    <property type="project" value="UniProtKB-UniRule"/>
</dbReference>
<feature type="binding site" evidence="9">
    <location>
        <begin position="30"/>
        <end position="37"/>
    </location>
    <ligand>
        <name>ATP</name>
        <dbReference type="ChEBI" id="CHEBI:30616"/>
    </ligand>
</feature>
<keyword evidence="7 9" id="KW-0067">ATP-binding</keyword>
<evidence type="ECO:0000259" key="10">
    <source>
        <dbReference type="Pfam" id="PF02463"/>
    </source>
</evidence>
<evidence type="ECO:0000256" key="1">
    <source>
        <dbReference type="ARBA" id="ARBA00004496"/>
    </source>
</evidence>
<dbReference type="GO" id="GO:0000731">
    <property type="term" value="P:DNA synthesis involved in DNA repair"/>
    <property type="evidence" value="ECO:0007669"/>
    <property type="project" value="TreeGrafter"/>
</dbReference>
<keyword evidence="9" id="KW-0227">DNA damage</keyword>
<gene>
    <name evidence="9 11" type="primary">recF</name>
    <name evidence="11" type="ORF">IAA31_06265</name>
</gene>
<keyword evidence="4 9" id="KW-0963">Cytoplasm</keyword>
<feature type="domain" description="RecF/RecN/SMC N-terminal" evidence="10">
    <location>
        <begin position="2"/>
        <end position="345"/>
    </location>
</feature>
<keyword evidence="9" id="KW-0742">SOS response</keyword>
<dbReference type="PANTHER" id="PTHR32182:SF0">
    <property type="entry name" value="DNA REPLICATION AND REPAIR PROTEIN RECF"/>
    <property type="match status" value="1"/>
</dbReference>
<evidence type="ECO:0000256" key="6">
    <source>
        <dbReference type="ARBA" id="ARBA00022741"/>
    </source>
</evidence>
<keyword evidence="6 9" id="KW-0547">Nucleotide-binding</keyword>